<sequence length="273" mass="30247">MSNPRSLIDGPARKRQLARAAQNPLLFLQETAADDMQDRLMIVNRSFQDTVIVSDWPQLWADRLPDARVIKPTETLDVAEGSVDLAIHALNLHWAEDPVGQLIQLRRALRPDGMLIASLFGGQTLNELRMALSEAESRVTGGLSPRVLPMGDIRDLGGLLQRAGFALPVSDTFRIKVRYNNAIALMRELRMMGEGNALTERLRHPTRRTVLFEAARIYAENFADADGRIPATFEFCILTGWAPDSSQPQPLRPGSAAARLADALNTTETKLND</sequence>
<dbReference type="Pfam" id="PF08241">
    <property type="entry name" value="Methyltransf_11"/>
    <property type="match status" value="1"/>
</dbReference>
<proteinExistence type="predicted"/>
<protein>
    <recommendedName>
        <fullName evidence="3">Methyltransferase type 11 domain-containing protein</fullName>
    </recommendedName>
</protein>
<keyword evidence="1" id="KW-0489">Methyltransferase</keyword>
<name>A0A1M4N5Q3_9RHOB</name>
<feature type="domain" description="Methyltransferase type 11" evidence="3">
    <location>
        <begin position="70"/>
        <end position="116"/>
    </location>
</feature>
<dbReference type="PANTHER" id="PTHR13090">
    <property type="entry name" value="ARGININE-HYDROXYLASE NDUFAF5, MITOCHONDRIAL"/>
    <property type="match status" value="1"/>
</dbReference>
<evidence type="ECO:0000313" key="5">
    <source>
        <dbReference type="Proteomes" id="UP000184085"/>
    </source>
</evidence>
<dbReference type="Gene3D" id="3.40.50.150">
    <property type="entry name" value="Vaccinia Virus protein VP39"/>
    <property type="match status" value="1"/>
</dbReference>
<keyword evidence="2" id="KW-0808">Transferase</keyword>
<dbReference type="EMBL" id="FMJB01000064">
    <property type="protein sequence ID" value="SCM69305.1"/>
    <property type="molecule type" value="Genomic_DNA"/>
</dbReference>
<organism evidence="4 5">
    <name type="scientific">Donghicola eburneus</name>
    <dbReference type="NCBI Taxonomy" id="393278"/>
    <lineage>
        <taxon>Bacteria</taxon>
        <taxon>Pseudomonadati</taxon>
        <taxon>Pseudomonadota</taxon>
        <taxon>Alphaproteobacteria</taxon>
        <taxon>Rhodobacterales</taxon>
        <taxon>Roseobacteraceae</taxon>
        <taxon>Donghicola</taxon>
    </lineage>
</organism>
<evidence type="ECO:0000256" key="1">
    <source>
        <dbReference type="ARBA" id="ARBA00022603"/>
    </source>
</evidence>
<evidence type="ECO:0000256" key="2">
    <source>
        <dbReference type="ARBA" id="ARBA00022679"/>
    </source>
</evidence>
<dbReference type="GO" id="GO:0032259">
    <property type="term" value="P:methylation"/>
    <property type="evidence" value="ECO:0007669"/>
    <property type="project" value="UniProtKB-KW"/>
</dbReference>
<reference evidence="5" key="1">
    <citation type="submission" date="2016-09" db="EMBL/GenBank/DDBJ databases">
        <authorList>
            <person name="Wibberg D."/>
        </authorList>
    </citation>
    <scope>NUCLEOTIDE SEQUENCE [LARGE SCALE GENOMIC DNA]</scope>
</reference>
<dbReference type="InterPro" id="IPR013216">
    <property type="entry name" value="Methyltransf_11"/>
</dbReference>
<dbReference type="Proteomes" id="UP000184085">
    <property type="component" value="Unassembled WGS sequence"/>
</dbReference>
<accession>A0A1M4N5Q3</accession>
<gene>
    <name evidence="4" type="ORF">KARMA_3543</name>
</gene>
<evidence type="ECO:0000313" key="4">
    <source>
        <dbReference type="EMBL" id="SCM69305.1"/>
    </source>
</evidence>
<dbReference type="PANTHER" id="PTHR13090:SF1">
    <property type="entry name" value="ARGININE-HYDROXYLASE NDUFAF5, MITOCHONDRIAL"/>
    <property type="match status" value="1"/>
</dbReference>
<dbReference type="SUPFAM" id="SSF53335">
    <property type="entry name" value="S-adenosyl-L-methionine-dependent methyltransferases"/>
    <property type="match status" value="1"/>
</dbReference>
<dbReference type="GO" id="GO:0008757">
    <property type="term" value="F:S-adenosylmethionine-dependent methyltransferase activity"/>
    <property type="evidence" value="ECO:0007669"/>
    <property type="project" value="InterPro"/>
</dbReference>
<dbReference type="InterPro" id="IPR029063">
    <property type="entry name" value="SAM-dependent_MTases_sf"/>
</dbReference>
<evidence type="ECO:0000259" key="3">
    <source>
        <dbReference type="Pfam" id="PF08241"/>
    </source>
</evidence>
<keyword evidence="5" id="KW-1185">Reference proteome</keyword>
<dbReference type="AlphaFoldDB" id="A0A1M4N5Q3"/>
<dbReference type="InterPro" id="IPR050602">
    <property type="entry name" value="Malonyl-ACP_OMT"/>
</dbReference>
<dbReference type="RefSeq" id="WP_072708771.1">
    <property type="nucleotide sequence ID" value="NZ_FMJB01000064.1"/>
</dbReference>